<dbReference type="SUPFAM" id="SSF48013">
    <property type="entry name" value="NusB-like"/>
    <property type="match status" value="1"/>
</dbReference>
<keyword evidence="2 6" id="KW-0889">Transcription antitermination</keyword>
<gene>
    <name evidence="6" type="primary">nusB</name>
    <name evidence="8" type="ORF">DFR56_11228</name>
</gene>
<feature type="domain" description="NusB/RsmB/TIM44" evidence="7">
    <location>
        <begin position="5"/>
        <end position="118"/>
    </location>
</feature>
<dbReference type="AlphaFoldDB" id="A0A2V3VW50"/>
<dbReference type="InterPro" id="IPR035926">
    <property type="entry name" value="NusB-like_sf"/>
</dbReference>
<dbReference type="CDD" id="cd00619">
    <property type="entry name" value="Terminator_NusB"/>
    <property type="match status" value="1"/>
</dbReference>
<keyword evidence="3 6" id="KW-0694">RNA-binding</keyword>
<evidence type="ECO:0000256" key="1">
    <source>
        <dbReference type="ARBA" id="ARBA00005952"/>
    </source>
</evidence>
<keyword evidence="5 6" id="KW-0804">Transcription</keyword>
<evidence type="ECO:0000313" key="8">
    <source>
        <dbReference type="EMBL" id="PXW85051.1"/>
    </source>
</evidence>
<sequence>MDRRTAREEAFKYLFQLDINDDQTMNSEKMDPFMKKIVTGVNQHKEAIDQLIRKHLENWSFDRIALVEKTILRIAAYEITYEDDIPVGVSINEAVELAHTYGDEKSSKFINGVLSKIIF</sequence>
<reference evidence="8 9" key="1">
    <citation type="submission" date="2018-05" db="EMBL/GenBank/DDBJ databases">
        <title>Genomic Encyclopedia of Type Strains, Phase IV (KMG-IV): sequencing the most valuable type-strain genomes for metagenomic binning, comparative biology and taxonomic classification.</title>
        <authorList>
            <person name="Goeker M."/>
        </authorList>
    </citation>
    <scope>NUCLEOTIDE SEQUENCE [LARGE SCALE GENOMIC DNA]</scope>
    <source>
        <strain evidence="8 9">DSM 28556</strain>
    </source>
</reference>
<name>A0A2V3VW50_9BACI</name>
<dbReference type="PANTHER" id="PTHR11078:SF3">
    <property type="entry name" value="ANTITERMINATION NUSB DOMAIN-CONTAINING PROTEIN"/>
    <property type="match status" value="1"/>
</dbReference>
<proteinExistence type="inferred from homology"/>
<dbReference type="PANTHER" id="PTHR11078">
    <property type="entry name" value="N UTILIZATION SUBSTANCE PROTEIN B-RELATED"/>
    <property type="match status" value="1"/>
</dbReference>
<dbReference type="InterPro" id="IPR006027">
    <property type="entry name" value="NusB_RsmB_TIM44"/>
</dbReference>
<protein>
    <recommendedName>
        <fullName evidence="6">Transcription antitermination protein NusB</fullName>
    </recommendedName>
    <alternativeName>
        <fullName evidence="6">Antitermination factor NusB</fullName>
    </alternativeName>
</protein>
<comment type="similarity">
    <text evidence="1 6">Belongs to the NusB family.</text>
</comment>
<dbReference type="Pfam" id="PF01029">
    <property type="entry name" value="NusB"/>
    <property type="match status" value="1"/>
</dbReference>
<dbReference type="GO" id="GO:0006353">
    <property type="term" value="P:DNA-templated transcription termination"/>
    <property type="evidence" value="ECO:0007669"/>
    <property type="project" value="UniProtKB-UniRule"/>
</dbReference>
<comment type="function">
    <text evidence="6">Involved in transcription antitermination. Required for transcription of ribosomal RNA (rRNA) genes. Binds specifically to the boxA antiterminator sequence of the ribosomal RNA (rrn) operons.</text>
</comment>
<dbReference type="GO" id="GO:0031564">
    <property type="term" value="P:transcription antitermination"/>
    <property type="evidence" value="ECO:0007669"/>
    <property type="project" value="UniProtKB-KW"/>
</dbReference>
<accession>A0A2V3VW50</accession>
<evidence type="ECO:0000259" key="7">
    <source>
        <dbReference type="Pfam" id="PF01029"/>
    </source>
</evidence>
<evidence type="ECO:0000256" key="3">
    <source>
        <dbReference type="ARBA" id="ARBA00022884"/>
    </source>
</evidence>
<dbReference type="OrthoDB" id="9811381at2"/>
<dbReference type="HAMAP" id="MF_00073">
    <property type="entry name" value="NusB"/>
    <property type="match status" value="1"/>
</dbReference>
<organism evidence="8 9">
    <name type="scientific">Pseudogracilibacillus auburnensis</name>
    <dbReference type="NCBI Taxonomy" id="1494959"/>
    <lineage>
        <taxon>Bacteria</taxon>
        <taxon>Bacillati</taxon>
        <taxon>Bacillota</taxon>
        <taxon>Bacilli</taxon>
        <taxon>Bacillales</taxon>
        <taxon>Bacillaceae</taxon>
        <taxon>Pseudogracilibacillus</taxon>
    </lineage>
</organism>
<evidence type="ECO:0000256" key="6">
    <source>
        <dbReference type="HAMAP-Rule" id="MF_00073"/>
    </source>
</evidence>
<evidence type="ECO:0000256" key="5">
    <source>
        <dbReference type="ARBA" id="ARBA00023163"/>
    </source>
</evidence>
<dbReference type="InterPro" id="IPR011605">
    <property type="entry name" value="NusB_fam"/>
</dbReference>
<dbReference type="Proteomes" id="UP000247978">
    <property type="component" value="Unassembled WGS sequence"/>
</dbReference>
<comment type="caution">
    <text evidence="8">The sequence shown here is derived from an EMBL/GenBank/DDBJ whole genome shotgun (WGS) entry which is preliminary data.</text>
</comment>
<dbReference type="Gene3D" id="1.10.940.10">
    <property type="entry name" value="NusB-like"/>
    <property type="match status" value="1"/>
</dbReference>
<keyword evidence="4 6" id="KW-0805">Transcription regulation</keyword>
<evidence type="ECO:0000256" key="2">
    <source>
        <dbReference type="ARBA" id="ARBA00022814"/>
    </source>
</evidence>
<dbReference type="GO" id="GO:0003723">
    <property type="term" value="F:RNA binding"/>
    <property type="evidence" value="ECO:0007669"/>
    <property type="project" value="UniProtKB-UniRule"/>
</dbReference>
<dbReference type="NCBIfam" id="TIGR01951">
    <property type="entry name" value="nusB"/>
    <property type="match status" value="1"/>
</dbReference>
<evidence type="ECO:0000256" key="4">
    <source>
        <dbReference type="ARBA" id="ARBA00023015"/>
    </source>
</evidence>
<evidence type="ECO:0000313" key="9">
    <source>
        <dbReference type="Proteomes" id="UP000247978"/>
    </source>
</evidence>
<dbReference type="EMBL" id="QJJQ01000012">
    <property type="protein sequence ID" value="PXW85051.1"/>
    <property type="molecule type" value="Genomic_DNA"/>
</dbReference>
<dbReference type="RefSeq" id="WP_110396321.1">
    <property type="nucleotide sequence ID" value="NZ_JADIJL010000021.1"/>
</dbReference>
<keyword evidence="9" id="KW-1185">Reference proteome</keyword>
<dbReference type="GO" id="GO:0005829">
    <property type="term" value="C:cytosol"/>
    <property type="evidence" value="ECO:0007669"/>
    <property type="project" value="TreeGrafter"/>
</dbReference>